<dbReference type="AlphaFoldDB" id="A0A2T3JC48"/>
<dbReference type="RefSeq" id="WP_107188225.1">
    <property type="nucleotide sequence ID" value="NZ_CBCPKF010000002.1"/>
</dbReference>
<accession>A0A2T3JC48</accession>
<reference evidence="5 6" key="1">
    <citation type="submission" date="2018-03" db="EMBL/GenBank/DDBJ databases">
        <title>Whole genome sequencing of Histamine producing bacteria.</title>
        <authorList>
            <person name="Butler K."/>
        </authorList>
    </citation>
    <scope>NUCLEOTIDE SEQUENCE [LARGE SCALE GENOMIC DNA]</scope>
    <source>
        <strain evidence="4 6">FS-6.1</strain>
        <strain evidence="3 5">FS-6.2</strain>
    </source>
</reference>
<evidence type="ECO:0000313" key="2">
    <source>
        <dbReference type="EMBL" id="MCF2303915.1"/>
    </source>
</evidence>
<proteinExistence type="predicted"/>
<feature type="transmembrane region" description="Helical" evidence="1">
    <location>
        <begin position="20"/>
        <end position="39"/>
    </location>
</feature>
<keyword evidence="1" id="KW-0812">Transmembrane</keyword>
<keyword evidence="1" id="KW-1133">Transmembrane helix</keyword>
<comment type="caution">
    <text evidence="4">The sequence shown here is derived from an EMBL/GenBank/DDBJ whole genome shotgun (WGS) entry which is preliminary data.</text>
</comment>
<dbReference type="Proteomes" id="UP000241618">
    <property type="component" value="Unassembled WGS sequence"/>
</dbReference>
<name>A0A2T3JC48_PHOPO</name>
<dbReference type="Pfam" id="PF14247">
    <property type="entry name" value="DUF4344"/>
    <property type="match status" value="1"/>
</dbReference>
<evidence type="ECO:0000313" key="5">
    <source>
        <dbReference type="Proteomes" id="UP000241405"/>
    </source>
</evidence>
<keyword evidence="5" id="KW-1185">Reference proteome</keyword>
<sequence length="295" mass="33414">MNRHDLTFTQTTDTLSSRLISLAVSPFVMLLYGLLALTMSHLSHAGTEQPTGGQYGLALDPVATVNFVFITPANPQQQQAKDIVQHSSILATIKHLSQTRYIFAPSVDIVFGSAKGPNYDSTQHQIQIPYQYITQLLQHIRDTDLYPTQQQRYQATTDALLVTLLHEIGHAFILDRAIPVLGNTENTVDNFVTILLLNDVERGDEIAINSGRFFSTRELSHSTLSANPFIQQHGLNQQRYQHILCLVYGSNPARYQRLFDSLSLAQRQQQQRQCKATFSTTHQSWLYYLDNNSEY</sequence>
<keyword evidence="1" id="KW-0472">Membrane</keyword>
<dbReference type="Proteomes" id="UP000241405">
    <property type="component" value="Unassembled WGS sequence"/>
</dbReference>
<dbReference type="OrthoDB" id="935695at2"/>
<protein>
    <submittedName>
        <fullName evidence="4">Uncharacterized protein</fullName>
    </submittedName>
</protein>
<dbReference type="EMBL" id="PYMO01000033">
    <property type="protein sequence ID" value="PSU20290.1"/>
    <property type="molecule type" value="Genomic_DNA"/>
</dbReference>
<evidence type="ECO:0000313" key="3">
    <source>
        <dbReference type="EMBL" id="PSU20290.1"/>
    </source>
</evidence>
<organism evidence="4 6">
    <name type="scientific">Photobacterium phosphoreum</name>
    <dbReference type="NCBI Taxonomy" id="659"/>
    <lineage>
        <taxon>Bacteria</taxon>
        <taxon>Pseudomonadati</taxon>
        <taxon>Pseudomonadota</taxon>
        <taxon>Gammaproteobacteria</taxon>
        <taxon>Vibrionales</taxon>
        <taxon>Vibrionaceae</taxon>
        <taxon>Photobacterium</taxon>
    </lineage>
</organism>
<reference evidence="2" key="2">
    <citation type="submission" date="2019-11" db="EMBL/GenBank/DDBJ databases">
        <title>Comparative genomics of photobacteria reveal adaptation to distinct habitats.</title>
        <authorList>
            <person name="Fuertes-Perez S."/>
            <person name="Hilgarth M."/>
            <person name="Vogel R.F."/>
        </authorList>
    </citation>
    <scope>NUCLEOTIDE SEQUENCE</scope>
    <source>
        <strain evidence="2">TMW2.2145</strain>
    </source>
</reference>
<evidence type="ECO:0000313" key="4">
    <source>
        <dbReference type="EMBL" id="PSU46417.1"/>
    </source>
</evidence>
<dbReference type="Proteomes" id="UP000813876">
    <property type="component" value="Unassembled WGS sequence"/>
</dbReference>
<dbReference type="EMBL" id="WMCP01000036">
    <property type="protein sequence ID" value="MCF2303915.1"/>
    <property type="molecule type" value="Genomic_DNA"/>
</dbReference>
<dbReference type="InterPro" id="IPR025644">
    <property type="entry name" value="DUF4344"/>
</dbReference>
<gene>
    <name evidence="4" type="ORF">C9J18_20600</name>
    <name evidence="3" type="ORF">CTM96_19940</name>
    <name evidence="2" type="ORF">GLP33_19555</name>
</gene>
<evidence type="ECO:0000256" key="1">
    <source>
        <dbReference type="SAM" id="Phobius"/>
    </source>
</evidence>
<dbReference type="EMBL" id="PYMP01000032">
    <property type="protein sequence ID" value="PSU46417.1"/>
    <property type="molecule type" value="Genomic_DNA"/>
</dbReference>
<evidence type="ECO:0000313" key="6">
    <source>
        <dbReference type="Proteomes" id="UP000241618"/>
    </source>
</evidence>